<accession>A0A6A5TPF7</accession>
<dbReference type="AlphaFoldDB" id="A0A6A5TPF7"/>
<reference evidence="2" key="1">
    <citation type="journal article" date="2020" name="Stud. Mycol.">
        <title>101 Dothideomycetes genomes: a test case for predicting lifestyles and emergence of pathogens.</title>
        <authorList>
            <person name="Haridas S."/>
            <person name="Albert R."/>
            <person name="Binder M."/>
            <person name="Bloem J."/>
            <person name="Labutti K."/>
            <person name="Salamov A."/>
            <person name="Andreopoulos B."/>
            <person name="Baker S."/>
            <person name="Barry K."/>
            <person name="Bills G."/>
            <person name="Bluhm B."/>
            <person name="Cannon C."/>
            <person name="Castanera R."/>
            <person name="Culley D."/>
            <person name="Daum C."/>
            <person name="Ezra D."/>
            <person name="Gonzalez J."/>
            <person name="Henrissat B."/>
            <person name="Kuo A."/>
            <person name="Liang C."/>
            <person name="Lipzen A."/>
            <person name="Lutzoni F."/>
            <person name="Magnuson J."/>
            <person name="Mondo S."/>
            <person name="Nolan M."/>
            <person name="Ohm R."/>
            <person name="Pangilinan J."/>
            <person name="Park H.-J."/>
            <person name="Ramirez L."/>
            <person name="Alfaro M."/>
            <person name="Sun H."/>
            <person name="Tritt A."/>
            <person name="Yoshinaga Y."/>
            <person name="Zwiers L.-H."/>
            <person name="Turgeon B."/>
            <person name="Goodwin S."/>
            <person name="Spatafora J."/>
            <person name="Crous P."/>
            <person name="Grigoriev I."/>
        </authorList>
    </citation>
    <scope>NUCLEOTIDE SEQUENCE</scope>
    <source>
        <strain evidence="2">CBS 675.92</strain>
    </source>
</reference>
<protein>
    <submittedName>
        <fullName evidence="2">Uncharacterized protein</fullName>
    </submittedName>
</protein>
<evidence type="ECO:0000313" key="3">
    <source>
        <dbReference type="Proteomes" id="UP000800035"/>
    </source>
</evidence>
<dbReference type="EMBL" id="ML977003">
    <property type="protein sequence ID" value="KAF1953589.1"/>
    <property type="molecule type" value="Genomic_DNA"/>
</dbReference>
<sequence>MLRLWRKARLELQDAVDNLNEQVIADKAWESKNEAKAGYCKHTYSAQEVMKLFQESYKYPSGPSRPSPQHNVPKRIREKKDRPIRRGRNHPRGPAESPLKGGERWACGLSLRSTESCVHSGHWVSQVSEGHLNTSFMTDPMYSFEQCKVLFTNSIKALFACDDVMPKLRRLHRDACA</sequence>
<organism evidence="2 3">
    <name type="scientific">Byssothecium circinans</name>
    <dbReference type="NCBI Taxonomy" id="147558"/>
    <lineage>
        <taxon>Eukaryota</taxon>
        <taxon>Fungi</taxon>
        <taxon>Dikarya</taxon>
        <taxon>Ascomycota</taxon>
        <taxon>Pezizomycotina</taxon>
        <taxon>Dothideomycetes</taxon>
        <taxon>Pleosporomycetidae</taxon>
        <taxon>Pleosporales</taxon>
        <taxon>Massarineae</taxon>
        <taxon>Massarinaceae</taxon>
        <taxon>Byssothecium</taxon>
    </lineage>
</organism>
<feature type="compositionally biased region" description="Basic residues" evidence="1">
    <location>
        <begin position="72"/>
        <end position="91"/>
    </location>
</feature>
<dbReference type="Proteomes" id="UP000800035">
    <property type="component" value="Unassembled WGS sequence"/>
</dbReference>
<name>A0A6A5TPF7_9PLEO</name>
<feature type="region of interest" description="Disordered" evidence="1">
    <location>
        <begin position="57"/>
        <end position="101"/>
    </location>
</feature>
<evidence type="ECO:0000313" key="2">
    <source>
        <dbReference type="EMBL" id="KAF1953589.1"/>
    </source>
</evidence>
<proteinExistence type="predicted"/>
<keyword evidence="3" id="KW-1185">Reference proteome</keyword>
<gene>
    <name evidence="2" type="ORF">CC80DRAFT_507084</name>
</gene>
<evidence type="ECO:0000256" key="1">
    <source>
        <dbReference type="SAM" id="MobiDB-lite"/>
    </source>
</evidence>